<dbReference type="PANTHER" id="PTHR30085:SF6">
    <property type="entry name" value="ABC TRANSPORTER GLUTAMINE-BINDING PROTEIN GLNH"/>
    <property type="match status" value="1"/>
</dbReference>
<dbReference type="InterPro" id="IPR051455">
    <property type="entry name" value="Bact_solute-bind_prot3"/>
</dbReference>
<name>A0AAW9QUW5_9CHRO</name>
<dbReference type="GO" id="GO:0006865">
    <property type="term" value="P:amino acid transport"/>
    <property type="evidence" value="ECO:0007669"/>
    <property type="project" value="TreeGrafter"/>
</dbReference>
<gene>
    <name evidence="5" type="ORF">V0288_18410</name>
</gene>
<dbReference type="Gene3D" id="3.40.190.10">
    <property type="entry name" value="Periplasmic binding protein-like II"/>
    <property type="match status" value="2"/>
</dbReference>
<keyword evidence="6" id="KW-1185">Reference proteome</keyword>
<evidence type="ECO:0000256" key="3">
    <source>
        <dbReference type="ARBA" id="ARBA00022729"/>
    </source>
</evidence>
<dbReference type="SUPFAM" id="SSF53850">
    <property type="entry name" value="Periplasmic binding protein-like II"/>
    <property type="match status" value="1"/>
</dbReference>
<dbReference type="Pfam" id="PF00497">
    <property type="entry name" value="SBP_bac_3"/>
    <property type="match status" value="1"/>
</dbReference>
<dbReference type="CDD" id="cd13688">
    <property type="entry name" value="PBP2_GltI_DEBP"/>
    <property type="match status" value="1"/>
</dbReference>
<evidence type="ECO:0000259" key="4">
    <source>
        <dbReference type="SMART" id="SM00062"/>
    </source>
</evidence>
<dbReference type="InterPro" id="IPR026358">
    <property type="entry name" value="Orph_peri_GRRM"/>
</dbReference>
<dbReference type="GO" id="GO:0005576">
    <property type="term" value="C:extracellular region"/>
    <property type="evidence" value="ECO:0007669"/>
    <property type="project" value="TreeGrafter"/>
</dbReference>
<keyword evidence="3" id="KW-0732">Signal</keyword>
<dbReference type="AlphaFoldDB" id="A0AAW9QUW5"/>
<dbReference type="NCBIfam" id="TIGR04262">
    <property type="entry name" value="orph_peri_GRRM"/>
    <property type="match status" value="1"/>
</dbReference>
<dbReference type="PANTHER" id="PTHR30085">
    <property type="entry name" value="AMINO ACID ABC TRANSPORTER PERMEASE"/>
    <property type="match status" value="1"/>
</dbReference>
<sequence length="298" mass="33136">MKRQLTAILITLAVTAMVPLPTRAGSIFDRIQKTGTITAGARKDAIPFGYVNSQGKWVGYSLDMLELIRKEAERRLGKPIKLKLVEVTPQNRLEKIKDGSIDIECGSTTFTWKRENEVDFSVSYFANGTKILVKKGSGLGSIDSLDRKRVGVIPKTTNEAAIKTQQPAAILVPVKDRNEGLKKLEAGEIDAFASDGITLEGLRKSSPSGGNLEIVPEYPYAYESYACTLPQDDSKWRDTVNYSLVRFMEGIVSDQQRSVAILDRWFGEDGAVPYSREAINEYFQGIVNSYEWIPLTDN</sequence>
<accession>A0AAW9QUW5</accession>
<dbReference type="Proteomes" id="UP001328733">
    <property type="component" value="Unassembled WGS sequence"/>
</dbReference>
<comment type="caution">
    <text evidence="5">The sequence shown here is derived from an EMBL/GenBank/DDBJ whole genome shotgun (WGS) entry which is preliminary data.</text>
</comment>
<evidence type="ECO:0000313" key="5">
    <source>
        <dbReference type="EMBL" id="MEG3439105.1"/>
    </source>
</evidence>
<organism evidence="5 6">
    <name type="scientific">Pannus brasiliensis CCIBt3594</name>
    <dbReference type="NCBI Taxonomy" id="1427578"/>
    <lineage>
        <taxon>Bacteria</taxon>
        <taxon>Bacillati</taxon>
        <taxon>Cyanobacteriota</taxon>
        <taxon>Cyanophyceae</taxon>
        <taxon>Oscillatoriophycideae</taxon>
        <taxon>Chroococcales</taxon>
        <taxon>Microcystaceae</taxon>
        <taxon>Pannus</taxon>
    </lineage>
</organism>
<evidence type="ECO:0000256" key="2">
    <source>
        <dbReference type="ARBA" id="ARBA00022448"/>
    </source>
</evidence>
<protein>
    <submittedName>
        <fullName evidence="5">Amino acid ABC transporter substrate-binding protein</fullName>
    </submittedName>
</protein>
<dbReference type="InterPro" id="IPR001638">
    <property type="entry name" value="Solute-binding_3/MltF_N"/>
</dbReference>
<dbReference type="SMART" id="SM00062">
    <property type="entry name" value="PBPb"/>
    <property type="match status" value="1"/>
</dbReference>
<dbReference type="EMBL" id="JBAFSM010000040">
    <property type="protein sequence ID" value="MEG3439105.1"/>
    <property type="molecule type" value="Genomic_DNA"/>
</dbReference>
<comment type="similarity">
    <text evidence="1">Belongs to the bacterial solute-binding protein 3 family.</text>
</comment>
<feature type="domain" description="Solute-binding protein family 3/N-terminal" evidence="4">
    <location>
        <begin position="36"/>
        <end position="269"/>
    </location>
</feature>
<proteinExistence type="inferred from homology"/>
<evidence type="ECO:0000313" key="6">
    <source>
        <dbReference type="Proteomes" id="UP001328733"/>
    </source>
</evidence>
<dbReference type="GO" id="GO:0030288">
    <property type="term" value="C:outer membrane-bounded periplasmic space"/>
    <property type="evidence" value="ECO:0007669"/>
    <property type="project" value="TreeGrafter"/>
</dbReference>
<keyword evidence="2" id="KW-0813">Transport</keyword>
<reference evidence="5 6" key="1">
    <citation type="submission" date="2024-01" db="EMBL/GenBank/DDBJ databases">
        <title>Genomic insights into the taxonomy and metabolism of the cyanobacterium Pannus brasiliensis CCIBt3594.</title>
        <authorList>
            <person name="Machado M."/>
            <person name="Botero N.B."/>
            <person name="Andreote A.P.D."/>
            <person name="Feitosa A.M.T."/>
            <person name="Popin R."/>
            <person name="Sivonen K."/>
            <person name="Fiore M.F."/>
        </authorList>
    </citation>
    <scope>NUCLEOTIDE SEQUENCE [LARGE SCALE GENOMIC DNA]</scope>
    <source>
        <strain evidence="5 6">CCIBt3594</strain>
    </source>
</reference>
<evidence type="ECO:0000256" key="1">
    <source>
        <dbReference type="ARBA" id="ARBA00010333"/>
    </source>
</evidence>
<dbReference type="RefSeq" id="WP_332866588.1">
    <property type="nucleotide sequence ID" value="NZ_JBAFSM010000040.1"/>
</dbReference>